<dbReference type="EMBL" id="ABONVU020000016">
    <property type="protein sequence ID" value="EMJ5255559.1"/>
    <property type="molecule type" value="Genomic_DNA"/>
</dbReference>
<feature type="domain" description="Peptidase S74" evidence="2">
    <location>
        <begin position="658"/>
        <end position="791"/>
    </location>
</feature>
<dbReference type="Pfam" id="PF13884">
    <property type="entry name" value="Peptidase_S74"/>
    <property type="match status" value="1"/>
</dbReference>
<proteinExistence type="predicted"/>
<accession>A0AAN4J1V2</accession>
<protein>
    <submittedName>
        <fullName evidence="3">Tail fiber domain-containing protein</fullName>
    </submittedName>
</protein>
<sequence length="791" mass="87629">MHRIDTKTAQKDKFGAGKNGFTRGNPQTGTPATDLDDDYFDMLQEELCSVVEASGASLEKARHDQLLTALRALLLSRKNPFGDIKSDGTVERALENLGLQDVKAGSLNNLYTNHSRSVLMELPLLFPDYDTVLAAQSGAEYMYPQGFVVTGEKIYLSYTVEPKQTRNVIVQYTTSGEYEGYYYVDNGGRGVVSEGLVVTTDYGGLRLFMSGENGLLKQFSLDGAISGSVLPLIDEHDVGVYNQFSYRKNRWVVEQSAPEVGGLITRTVFAVYDFQFRRTGTFTLPLHDSGYITESTDSYARRFTKRQGIAVGDDYIACSYGGYFNTGASAGFNQFQGVKVFSPDGVKQQESILHPQKMIDVLTRQGFTPSRIENEGICISDDGGSIYSLYIFLERGLPQAYQKGIVLMKEFSTGRDAIDFRQAAWLYTGFDVSHASIGTFPRSAQGLVNPVLGTVFTSLSEILAYMRSVSQKWFCLHTTTTPIKDLSGNDIPADNYVFIKNANNQTFYITQESAEGGIKYKAVTTDSGEYGFQRQREAIWSNVITIAQKSDGEDQFNRIIAASKSGSGKNQDKILVVDQQASEGNNTLVIGGGSSVFRSATVIDFATNQDANATGGEKRWRIDSSGNLRPYTDNTYSIGYASWRPAQVYSATGSISTSDRTHKQDETILSDAEKRVARKLLGYICRFRFRDAVSSKGNAARWHVGVIAQDVQKVFSEEGLDAFDYGILCRDEYPAEYEVVYGTRMELGPDGLLTMEEYDTGERKLVREAGEIMSVRNDELHYFMLASLSGQ</sequence>
<dbReference type="CDD" id="cd10144">
    <property type="entry name" value="Peptidase_S74_CIMCD"/>
    <property type="match status" value="1"/>
</dbReference>
<name>A0AAN4J1V2_ECOLX</name>
<feature type="compositionally biased region" description="Basic and acidic residues" evidence="1">
    <location>
        <begin position="1"/>
        <end position="15"/>
    </location>
</feature>
<dbReference type="InterPro" id="IPR030392">
    <property type="entry name" value="S74_ICA"/>
</dbReference>
<feature type="compositionally biased region" description="Polar residues" evidence="1">
    <location>
        <begin position="22"/>
        <end position="31"/>
    </location>
</feature>
<feature type="region of interest" description="Disordered" evidence="1">
    <location>
        <begin position="1"/>
        <end position="34"/>
    </location>
</feature>
<dbReference type="PROSITE" id="PS51688">
    <property type="entry name" value="ICA"/>
    <property type="match status" value="1"/>
</dbReference>
<comment type="caution">
    <text evidence="3">The sequence shown here is derived from an EMBL/GenBank/DDBJ whole genome shotgun (WGS) entry which is preliminary data.</text>
</comment>
<organism evidence="3 4">
    <name type="scientific">Escherichia coli</name>
    <dbReference type="NCBI Taxonomy" id="562"/>
    <lineage>
        <taxon>Bacteria</taxon>
        <taxon>Pseudomonadati</taxon>
        <taxon>Pseudomonadota</taxon>
        <taxon>Gammaproteobacteria</taxon>
        <taxon>Enterobacterales</taxon>
        <taxon>Enterobacteriaceae</taxon>
        <taxon>Escherichia</taxon>
    </lineage>
</organism>
<dbReference type="AlphaFoldDB" id="A0AAN4J1V2"/>
<dbReference type="Gene3D" id="1.10.10.10">
    <property type="entry name" value="Winged helix-like DNA-binding domain superfamily/Winged helix DNA-binding domain"/>
    <property type="match status" value="1"/>
</dbReference>
<dbReference type="Proteomes" id="UP001285616">
    <property type="component" value="Unassembled WGS sequence"/>
</dbReference>
<evidence type="ECO:0000313" key="3">
    <source>
        <dbReference type="EMBL" id="EMJ5255559.1"/>
    </source>
</evidence>
<evidence type="ECO:0000256" key="1">
    <source>
        <dbReference type="SAM" id="MobiDB-lite"/>
    </source>
</evidence>
<evidence type="ECO:0000313" key="4">
    <source>
        <dbReference type="Proteomes" id="UP001285616"/>
    </source>
</evidence>
<evidence type="ECO:0000259" key="2">
    <source>
        <dbReference type="PROSITE" id="PS51688"/>
    </source>
</evidence>
<dbReference type="InterPro" id="IPR036388">
    <property type="entry name" value="WH-like_DNA-bd_sf"/>
</dbReference>
<gene>
    <name evidence="3" type="ORF">R8O40_003844</name>
</gene>
<reference evidence="3" key="1">
    <citation type="submission" date="2024-02" db="EMBL/GenBank/DDBJ databases">
        <authorList>
            <consortium name="Clinical and Environmental Microbiology Branch: Whole genome sequencing antimicrobial resistance pathogens in the healthcare setting"/>
        </authorList>
    </citation>
    <scope>NUCLEOTIDE SEQUENCE</scope>
    <source>
        <strain evidence="3">1924188</strain>
    </source>
</reference>